<proteinExistence type="predicted"/>
<evidence type="ECO:0000313" key="2">
    <source>
        <dbReference type="EMBL" id="MBP1890369.1"/>
    </source>
</evidence>
<dbReference type="EMBL" id="JAGGJZ010000006">
    <property type="protein sequence ID" value="MBP1890369.1"/>
    <property type="molecule type" value="Genomic_DNA"/>
</dbReference>
<keyword evidence="3" id="KW-1185">Reference proteome</keyword>
<feature type="compositionally biased region" description="Basic and acidic residues" evidence="1">
    <location>
        <begin position="48"/>
        <end position="257"/>
    </location>
</feature>
<organism evidence="2 3">
    <name type="scientific">Clostridium moniliforme</name>
    <dbReference type="NCBI Taxonomy" id="39489"/>
    <lineage>
        <taxon>Bacteria</taxon>
        <taxon>Bacillati</taxon>
        <taxon>Bacillota</taxon>
        <taxon>Clostridia</taxon>
        <taxon>Eubacteriales</taxon>
        <taxon>Clostridiaceae</taxon>
        <taxon>Clostridium</taxon>
    </lineage>
</organism>
<feature type="region of interest" description="Disordered" evidence="1">
    <location>
        <begin position="1"/>
        <end position="335"/>
    </location>
</feature>
<reference evidence="2 3" key="1">
    <citation type="submission" date="2021-03" db="EMBL/GenBank/DDBJ databases">
        <title>Genomic Encyclopedia of Type Strains, Phase IV (KMG-IV): sequencing the most valuable type-strain genomes for metagenomic binning, comparative biology and taxonomic classification.</title>
        <authorList>
            <person name="Goeker M."/>
        </authorList>
    </citation>
    <scope>NUCLEOTIDE SEQUENCE [LARGE SCALE GENOMIC DNA]</scope>
    <source>
        <strain evidence="2 3">DSM 3984</strain>
    </source>
</reference>
<dbReference type="RefSeq" id="WP_209797289.1">
    <property type="nucleotide sequence ID" value="NZ_JAGGJZ010000006.1"/>
</dbReference>
<protein>
    <submittedName>
        <fullName evidence="2">Myosin heavy subunit</fullName>
    </submittedName>
</protein>
<evidence type="ECO:0000313" key="3">
    <source>
        <dbReference type="Proteomes" id="UP000783390"/>
    </source>
</evidence>
<feature type="compositionally biased region" description="Basic and acidic residues" evidence="1">
    <location>
        <begin position="1"/>
        <end position="36"/>
    </location>
</feature>
<evidence type="ECO:0000256" key="1">
    <source>
        <dbReference type="SAM" id="MobiDB-lite"/>
    </source>
</evidence>
<feature type="compositionally biased region" description="Basic and acidic residues" evidence="1">
    <location>
        <begin position="324"/>
        <end position="335"/>
    </location>
</feature>
<feature type="compositionally biased region" description="Polar residues" evidence="1">
    <location>
        <begin position="287"/>
        <end position="298"/>
    </location>
</feature>
<comment type="caution">
    <text evidence="2">The sequence shown here is derived from an EMBL/GenBank/DDBJ whole genome shotgun (WGS) entry which is preliminary data.</text>
</comment>
<gene>
    <name evidence="2" type="ORF">J2Z53_001964</name>
</gene>
<accession>A0ABS4F2B9</accession>
<dbReference type="Proteomes" id="UP000783390">
    <property type="component" value="Unassembled WGS sequence"/>
</dbReference>
<name>A0ABS4F2B9_9CLOT</name>
<sequence>MEIENHNNIERNEEQNIEKNEMNLRNQEQFDRKINDIENDLMPSSSSENKEKDDLHKEQEGLKKNESKDSREKEIKEIKTKEENKQTTEEKLNNIEKSLNPKENDKSNEDLEMRLKQIQDRKSSEDYDRLLPSEKEANDKEENELKEKLKSYKEMEEEKDTKNGSKDLKEVKVDLEKKLQERLGKRLEQIQDRKSSEDYNRLLPSEREANDKYEDEVKEKLESYEEPEKNISDKLGLIKDDIYNKRDSEGKVSKEDINEFVNKMQETYDSASKEERGNNLVPKKSEYLNNPPMSGNDETGQRYDDPNYKWPENNGFEGKPNEITPKEGDQFDRLGNEKGRFVASIENGEVQPKEDRGLPYYFKEDNISDEPSYHKYEVTRDFDKLKDAIDNYNNPNLTQDENREMIEIFNYEYDGNTRKSDTYTHEPGKTYDGKIADAFENNDGGGRQWELPMSVESLKELEMIKKIKEN</sequence>